<dbReference type="Gramene" id="TuG1812G0300001603.01.T01">
    <property type="protein sequence ID" value="TuG1812G0300001603.01.T01"/>
    <property type="gene ID" value="TuG1812G0300001603.01"/>
</dbReference>
<reference evidence="4" key="1">
    <citation type="journal article" date="2013" name="Nature">
        <title>Draft genome of the wheat A-genome progenitor Triticum urartu.</title>
        <authorList>
            <person name="Ling H.Q."/>
            <person name="Zhao S."/>
            <person name="Liu D."/>
            <person name="Wang J."/>
            <person name="Sun H."/>
            <person name="Zhang C."/>
            <person name="Fan H."/>
            <person name="Li D."/>
            <person name="Dong L."/>
            <person name="Tao Y."/>
            <person name="Gao C."/>
            <person name="Wu H."/>
            <person name="Li Y."/>
            <person name="Cui Y."/>
            <person name="Guo X."/>
            <person name="Zheng S."/>
            <person name="Wang B."/>
            <person name="Yu K."/>
            <person name="Liang Q."/>
            <person name="Yang W."/>
            <person name="Lou X."/>
            <person name="Chen J."/>
            <person name="Feng M."/>
            <person name="Jian J."/>
            <person name="Zhang X."/>
            <person name="Luo G."/>
            <person name="Jiang Y."/>
            <person name="Liu J."/>
            <person name="Wang Z."/>
            <person name="Sha Y."/>
            <person name="Zhang B."/>
            <person name="Wu H."/>
            <person name="Tang D."/>
            <person name="Shen Q."/>
            <person name="Xue P."/>
            <person name="Zou S."/>
            <person name="Wang X."/>
            <person name="Liu X."/>
            <person name="Wang F."/>
            <person name="Yang Y."/>
            <person name="An X."/>
            <person name="Dong Z."/>
            <person name="Zhang K."/>
            <person name="Zhang X."/>
            <person name="Luo M.C."/>
            <person name="Dvorak J."/>
            <person name="Tong Y."/>
            <person name="Wang J."/>
            <person name="Yang H."/>
            <person name="Li Z."/>
            <person name="Wang D."/>
            <person name="Zhang A."/>
            <person name="Wang J."/>
        </authorList>
    </citation>
    <scope>NUCLEOTIDE SEQUENCE</scope>
    <source>
        <strain evidence="4">cv. G1812</strain>
    </source>
</reference>
<protein>
    <recommendedName>
        <fullName evidence="5">Heme-binding protein 2</fullName>
    </recommendedName>
</protein>
<evidence type="ECO:0000256" key="1">
    <source>
        <dbReference type="ARBA" id="ARBA00009817"/>
    </source>
</evidence>
<reference evidence="3" key="3">
    <citation type="submission" date="2022-06" db="UniProtKB">
        <authorList>
            <consortium name="EnsemblPlants"/>
        </authorList>
    </citation>
    <scope>IDENTIFICATION</scope>
</reference>
<evidence type="ECO:0000313" key="4">
    <source>
        <dbReference type="Proteomes" id="UP000015106"/>
    </source>
</evidence>
<dbReference type="EnsemblPlants" id="TuG1812G0300001603.01.T01">
    <property type="protein sequence ID" value="TuG1812G0300001603.01.T01"/>
    <property type="gene ID" value="TuG1812G0300001603.01"/>
</dbReference>
<name>A0A8R7PR37_TRIUA</name>
<dbReference type="InterPro" id="IPR011256">
    <property type="entry name" value="Reg_factor_effector_dom_sf"/>
</dbReference>
<feature type="compositionally biased region" description="Basic and acidic residues" evidence="2">
    <location>
        <begin position="62"/>
        <end position="71"/>
    </location>
</feature>
<dbReference type="FunFam" id="3.20.80.10:FF:000002">
    <property type="entry name" value="Heme-binding protein 2"/>
    <property type="match status" value="1"/>
</dbReference>
<accession>A0A8R7PR37</accession>
<evidence type="ECO:0000256" key="2">
    <source>
        <dbReference type="SAM" id="MobiDB-lite"/>
    </source>
</evidence>
<evidence type="ECO:0008006" key="5">
    <source>
        <dbReference type="Google" id="ProtNLM"/>
    </source>
</evidence>
<dbReference type="AlphaFoldDB" id="A0A8R7PR37"/>
<sequence>MLLLSTCVPSPPLASLDPQDSNDDGQVLESVDVEARPPRPAATLSRSRAVFIPPPPNQSPEARTHAPEPHKPNPPLHSPPRTMARRSGMLLLLAAAALLAAGAGAAVPPSCERIECPAYDVVDSANGFEIRRYKDAMWVSTAPIEDISLVDATRSGFLQLFKYIQGKNAYNETIEMTAPVLTRVAPSDGPFCVSSFVVSFYVPAKNQADPPPAEGLRVQRWAGARYAAVRRFGGFVADADVGKQAALLEASLQGTRWAAPVSDGRKADPASEYTVAQYNSPFEFSGRVNEIWMLFDTMAASDM</sequence>
<proteinExistence type="inferred from homology"/>
<feature type="region of interest" description="Disordered" evidence="2">
    <location>
        <begin position="1"/>
        <end position="82"/>
    </location>
</feature>
<organism evidence="3 4">
    <name type="scientific">Triticum urartu</name>
    <name type="common">Red wild einkorn</name>
    <name type="synonym">Crithodium urartu</name>
    <dbReference type="NCBI Taxonomy" id="4572"/>
    <lineage>
        <taxon>Eukaryota</taxon>
        <taxon>Viridiplantae</taxon>
        <taxon>Streptophyta</taxon>
        <taxon>Embryophyta</taxon>
        <taxon>Tracheophyta</taxon>
        <taxon>Spermatophyta</taxon>
        <taxon>Magnoliopsida</taxon>
        <taxon>Liliopsida</taxon>
        <taxon>Poales</taxon>
        <taxon>Poaceae</taxon>
        <taxon>BOP clade</taxon>
        <taxon>Pooideae</taxon>
        <taxon>Triticodae</taxon>
        <taxon>Triticeae</taxon>
        <taxon>Triticinae</taxon>
        <taxon>Triticum</taxon>
    </lineage>
</organism>
<dbReference type="SUPFAM" id="SSF55136">
    <property type="entry name" value="Probable bacterial effector-binding domain"/>
    <property type="match status" value="1"/>
</dbReference>
<dbReference type="PANTHER" id="PTHR11220">
    <property type="entry name" value="HEME-BINDING PROTEIN-RELATED"/>
    <property type="match status" value="1"/>
</dbReference>
<keyword evidence="4" id="KW-1185">Reference proteome</keyword>
<evidence type="ECO:0000313" key="3">
    <source>
        <dbReference type="EnsemblPlants" id="TuG1812G0300001603.01.T01"/>
    </source>
</evidence>
<dbReference type="Pfam" id="PF04832">
    <property type="entry name" value="SOUL"/>
    <property type="match status" value="1"/>
</dbReference>
<dbReference type="PANTHER" id="PTHR11220:SF25">
    <property type="entry name" value="F3F9.4"/>
    <property type="match status" value="1"/>
</dbReference>
<reference evidence="3" key="2">
    <citation type="submission" date="2018-03" db="EMBL/GenBank/DDBJ databases">
        <title>The Triticum urartu genome reveals the dynamic nature of wheat genome evolution.</title>
        <authorList>
            <person name="Ling H."/>
            <person name="Ma B."/>
            <person name="Shi X."/>
            <person name="Liu H."/>
            <person name="Dong L."/>
            <person name="Sun H."/>
            <person name="Cao Y."/>
            <person name="Gao Q."/>
            <person name="Zheng S."/>
            <person name="Li Y."/>
            <person name="Yu Y."/>
            <person name="Du H."/>
            <person name="Qi M."/>
            <person name="Li Y."/>
            <person name="Yu H."/>
            <person name="Cui Y."/>
            <person name="Wang N."/>
            <person name="Chen C."/>
            <person name="Wu H."/>
            <person name="Zhao Y."/>
            <person name="Zhang J."/>
            <person name="Li Y."/>
            <person name="Zhou W."/>
            <person name="Zhang B."/>
            <person name="Hu W."/>
            <person name="Eijk M."/>
            <person name="Tang J."/>
            <person name="Witsenboer H."/>
            <person name="Zhao S."/>
            <person name="Li Z."/>
            <person name="Zhang A."/>
            <person name="Wang D."/>
            <person name="Liang C."/>
        </authorList>
    </citation>
    <scope>NUCLEOTIDE SEQUENCE [LARGE SCALE GENOMIC DNA]</scope>
    <source>
        <strain evidence="3">cv. G1812</strain>
    </source>
</reference>
<dbReference type="Gene3D" id="3.20.80.10">
    <property type="entry name" value="Regulatory factor, effector binding domain"/>
    <property type="match status" value="1"/>
</dbReference>
<dbReference type="InterPro" id="IPR006917">
    <property type="entry name" value="SOUL_heme-bd"/>
</dbReference>
<comment type="similarity">
    <text evidence="1">Belongs to the HEBP family.</text>
</comment>
<dbReference type="Proteomes" id="UP000015106">
    <property type="component" value="Chromosome 3"/>
</dbReference>